<comment type="caution">
    <text evidence="1">The sequence shown here is derived from an EMBL/GenBank/DDBJ whole genome shotgun (WGS) entry which is preliminary data.</text>
</comment>
<protein>
    <submittedName>
        <fullName evidence="1">Uncharacterized protein</fullName>
    </submittedName>
</protein>
<dbReference type="AlphaFoldDB" id="A0A4Q4L1J4"/>
<dbReference type="Proteomes" id="UP000291107">
    <property type="component" value="Unassembled WGS sequence"/>
</dbReference>
<reference evidence="1 2" key="1">
    <citation type="submission" date="2019-02" db="EMBL/GenBank/DDBJ databases">
        <title>Genome of Pseudomonas korensis isolated from heavy metal contaminated environment.</title>
        <authorList>
            <person name="Ayangbenro A.S."/>
            <person name="Babalola O."/>
        </authorList>
    </citation>
    <scope>NUCLEOTIDE SEQUENCE [LARGE SCALE GENOMIC DNA]</scope>
    <source>
        <strain evidence="1 2">AB36</strain>
    </source>
</reference>
<accession>A0A4Q4L1J4</accession>
<evidence type="ECO:0000313" key="2">
    <source>
        <dbReference type="Proteomes" id="UP000291107"/>
    </source>
</evidence>
<proteinExistence type="predicted"/>
<sequence>MIVPTLCVGIPLGTLRVPWDAERPRLHSHAERGYDRTISKRHYFARGNDQWCAAFGHRFLQARE</sequence>
<gene>
    <name evidence="1" type="ORF">EVS84_20310</name>
</gene>
<dbReference type="EMBL" id="SEUB01000007">
    <property type="protein sequence ID" value="RYM39879.1"/>
    <property type="molecule type" value="Genomic_DNA"/>
</dbReference>
<evidence type="ECO:0000313" key="1">
    <source>
        <dbReference type="EMBL" id="RYM39879.1"/>
    </source>
</evidence>
<organism evidence="1 2">
    <name type="scientific">Pseudomonas koreensis</name>
    <dbReference type="NCBI Taxonomy" id="198620"/>
    <lineage>
        <taxon>Bacteria</taxon>
        <taxon>Pseudomonadati</taxon>
        <taxon>Pseudomonadota</taxon>
        <taxon>Gammaproteobacteria</taxon>
        <taxon>Pseudomonadales</taxon>
        <taxon>Pseudomonadaceae</taxon>
        <taxon>Pseudomonas</taxon>
    </lineage>
</organism>
<name>A0A4Q4L1J4_9PSED</name>